<accession>A0A9C7BMX8</accession>
<protein>
    <submittedName>
        <fullName evidence="1">Uncharacterized protein</fullName>
    </submittedName>
</protein>
<evidence type="ECO:0000313" key="1">
    <source>
        <dbReference type="EMBL" id="BDT62968.1"/>
    </source>
</evidence>
<sequence>MNAQTLMELSVPEHLKEDVKLLIDSLKNQMGPTNEKLYYVAIATLIMDVWSPLMKNHVEDLILRKAVEENYLEDRHLKWVKVFDDEKDNNTNEDWIIQDQDDAMVQLVWGVFNMKEHFKYINTHRDFIKKAFDRVGKYMPELHHDIIDRHDLSTFAFSQAIGYTLRRVHNIRHYIWEMARTFHLNNEPHHLQMWSYTHTPREKRLKLKIWTKHCCESYQGGPYGLDVNKLKFNSQDMPIPYIYESYIDTLAWEWEWKRDVNETILDDTLKKKDDDIFNDALVAVEEGYLYHHNGDKKKTIGALIDKIKKSCA</sequence>
<organism evidence="1">
    <name type="scientific">Trachysalambria curvirostris nimavirus</name>
    <dbReference type="NCBI Taxonomy" id="2984282"/>
    <lineage>
        <taxon>Viruses</taxon>
        <taxon>Viruses incertae sedis</taxon>
        <taxon>Naldaviricetes</taxon>
        <taxon>Nimaviridae</taxon>
    </lineage>
</organism>
<proteinExistence type="predicted"/>
<name>A0A9C7BMX8_9VIRU</name>
<dbReference type="EMBL" id="LC738880">
    <property type="protein sequence ID" value="BDT62968.1"/>
    <property type="molecule type" value="Genomic_DNA"/>
</dbReference>
<reference evidence="1" key="1">
    <citation type="submission" date="2022-10" db="EMBL/GenBank/DDBJ databases">
        <title>Genome sequences of endogenous nimaviruses in decapod crustaceans.</title>
        <authorList>
            <person name="Kawato S."/>
            <person name="Nozaki R."/>
            <person name="Kondo H."/>
            <person name="Hirono I."/>
        </authorList>
    </citation>
    <scope>NUCLEOTIDE SEQUENCE</scope>
    <source>
        <strain evidence="1">Ube2021</strain>
    </source>
</reference>